<dbReference type="Gene3D" id="3.40.50.1460">
    <property type="match status" value="1"/>
</dbReference>
<proteinExistence type="predicted"/>
<feature type="region of interest" description="Disordered" evidence="2">
    <location>
        <begin position="103"/>
        <end position="125"/>
    </location>
</feature>
<dbReference type="AlphaFoldDB" id="A0AAV7IGT4"/>
<name>A0AAV7IGT4_COTGL</name>
<dbReference type="EMBL" id="JAHXZJ010001492">
    <property type="protein sequence ID" value="KAH0552258.1"/>
    <property type="molecule type" value="Genomic_DNA"/>
</dbReference>
<keyword evidence="5" id="KW-1185">Reference proteome</keyword>
<evidence type="ECO:0000259" key="3">
    <source>
        <dbReference type="PROSITE" id="PS50208"/>
    </source>
</evidence>
<dbReference type="InterPro" id="IPR052039">
    <property type="entry name" value="Caspase-related_regulators"/>
</dbReference>
<sequence>MGRHKRSRSRDRSNERTSKRLRKLEDNIEDIMSVLAMMRKLISAQNAPASVPPETIAPNLEGKVKILLSCFIREDTNVNDPEVSKDTEDSTAQVTSVNETVIQNKNTPGSGDSHKAVAKESSTSEEVEVPWELDADGLRIFGEDPVLKEPELVLHSSVTTRWKKYRSDGLNKENRLRIEREIQDTLLNYKTTYSKMTFMKSLNLIMKTKYVAMRDLLEHCINKHYNDCELSYDPRGAESLELKVITAKKVRSSKLGVYEMKSDPRGDVLIITQTSYCKEPFKDNRSSGSYDERNLKELFKKIGCGESTFAYRDLMGSQIQEVIMDFAKKLEMSLADSVFFVLSGHCRINEYGDEYIFGVDKDIENSNYYVSILEILKCILRATQLRPRPIVLVIDGCRNGNQEISQ</sequence>
<dbReference type="PROSITE" id="PS50208">
    <property type="entry name" value="CASPASE_P20"/>
    <property type="match status" value="1"/>
</dbReference>
<dbReference type="InterPro" id="IPR011600">
    <property type="entry name" value="Pept_C14_caspase"/>
</dbReference>
<dbReference type="GO" id="GO:0004197">
    <property type="term" value="F:cysteine-type endopeptidase activity"/>
    <property type="evidence" value="ECO:0007669"/>
    <property type="project" value="InterPro"/>
</dbReference>
<dbReference type="GO" id="GO:0006508">
    <property type="term" value="P:proteolysis"/>
    <property type="evidence" value="ECO:0007669"/>
    <property type="project" value="InterPro"/>
</dbReference>
<dbReference type="Pfam" id="PF00656">
    <property type="entry name" value="Peptidase_C14"/>
    <property type="match status" value="1"/>
</dbReference>
<evidence type="ECO:0000256" key="2">
    <source>
        <dbReference type="SAM" id="MobiDB-lite"/>
    </source>
</evidence>
<dbReference type="Proteomes" id="UP000826195">
    <property type="component" value="Unassembled WGS sequence"/>
</dbReference>
<dbReference type="InterPro" id="IPR029030">
    <property type="entry name" value="Caspase-like_dom_sf"/>
</dbReference>
<organism evidence="4 5">
    <name type="scientific">Cotesia glomerata</name>
    <name type="common">Lepidopteran parasitic wasp</name>
    <name type="synonym">Apanteles glomeratus</name>
    <dbReference type="NCBI Taxonomy" id="32391"/>
    <lineage>
        <taxon>Eukaryota</taxon>
        <taxon>Metazoa</taxon>
        <taxon>Ecdysozoa</taxon>
        <taxon>Arthropoda</taxon>
        <taxon>Hexapoda</taxon>
        <taxon>Insecta</taxon>
        <taxon>Pterygota</taxon>
        <taxon>Neoptera</taxon>
        <taxon>Endopterygota</taxon>
        <taxon>Hymenoptera</taxon>
        <taxon>Apocrita</taxon>
        <taxon>Ichneumonoidea</taxon>
        <taxon>Braconidae</taxon>
        <taxon>Microgastrinae</taxon>
        <taxon>Cotesia</taxon>
    </lineage>
</organism>
<dbReference type="InterPro" id="IPR001309">
    <property type="entry name" value="Pept_C14_p20"/>
</dbReference>
<accession>A0AAV7IGT4</accession>
<protein>
    <recommendedName>
        <fullName evidence="3">Caspase family p20 domain-containing protein</fullName>
    </recommendedName>
</protein>
<comment type="caution">
    <text evidence="4">The sequence shown here is derived from an EMBL/GenBank/DDBJ whole genome shotgun (WGS) entry which is preliminary data.</text>
</comment>
<evidence type="ECO:0000313" key="5">
    <source>
        <dbReference type="Proteomes" id="UP000826195"/>
    </source>
</evidence>
<reference evidence="4 5" key="1">
    <citation type="journal article" date="2021" name="J. Hered.">
        <title>A chromosome-level genome assembly of the parasitoid wasp, Cotesia glomerata (Hymenoptera: Braconidae).</title>
        <authorList>
            <person name="Pinto B.J."/>
            <person name="Weis J.J."/>
            <person name="Gamble T."/>
            <person name="Ode P.J."/>
            <person name="Paul R."/>
            <person name="Zaspel J.M."/>
        </authorList>
    </citation>
    <scope>NUCLEOTIDE SEQUENCE [LARGE SCALE GENOMIC DNA]</scope>
    <source>
        <strain evidence="4">CgM1</strain>
    </source>
</reference>
<evidence type="ECO:0000256" key="1">
    <source>
        <dbReference type="SAM" id="Coils"/>
    </source>
</evidence>
<feature type="domain" description="Caspase family p20" evidence="3">
    <location>
        <begin position="264"/>
        <end position="401"/>
    </location>
</feature>
<gene>
    <name evidence="4" type="ORF">KQX54_007849</name>
</gene>
<evidence type="ECO:0000313" key="4">
    <source>
        <dbReference type="EMBL" id="KAH0552258.1"/>
    </source>
</evidence>
<dbReference type="PANTHER" id="PTHR22576">
    <property type="entry name" value="MUCOSA ASSOCIATED LYMPHOID TISSUE LYMPHOMA TRANSLOCATION PROTEIN 1/PARACASPASE"/>
    <property type="match status" value="1"/>
</dbReference>
<dbReference type="SUPFAM" id="SSF52129">
    <property type="entry name" value="Caspase-like"/>
    <property type="match status" value="1"/>
</dbReference>
<keyword evidence="1" id="KW-0175">Coiled coil</keyword>
<dbReference type="PANTHER" id="PTHR22576:SF41">
    <property type="entry name" value="CASPASE 14, APOPTOSIS-RELATED CYSTEINE PEPTIDASE"/>
    <property type="match status" value="1"/>
</dbReference>
<feature type="coiled-coil region" evidence="1">
    <location>
        <begin position="14"/>
        <end position="41"/>
    </location>
</feature>